<proteinExistence type="predicted"/>
<feature type="domain" description="Fibronectin type-III" evidence="6">
    <location>
        <begin position="549"/>
        <end position="647"/>
    </location>
</feature>
<evidence type="ECO:0000256" key="3">
    <source>
        <dbReference type="PROSITE-ProRule" id="PRU00302"/>
    </source>
</evidence>
<evidence type="ECO:0000256" key="1">
    <source>
        <dbReference type="ARBA" id="ARBA00022737"/>
    </source>
</evidence>
<dbReference type="Proteomes" id="UP000189705">
    <property type="component" value="Unplaced"/>
</dbReference>
<dbReference type="CDD" id="cd00033">
    <property type="entry name" value="CCP"/>
    <property type="match status" value="2"/>
</dbReference>
<reference evidence="9" key="1">
    <citation type="submission" date="2025-08" db="UniProtKB">
        <authorList>
            <consortium name="RefSeq"/>
        </authorList>
    </citation>
    <scope>IDENTIFICATION</scope>
</reference>
<comment type="caution">
    <text evidence="3">Lacks conserved residue(s) required for the propagation of feature annotation.</text>
</comment>
<dbReference type="SMART" id="SM00060">
    <property type="entry name" value="FN3"/>
    <property type="match status" value="2"/>
</dbReference>
<dbReference type="SUPFAM" id="SSF49265">
    <property type="entry name" value="Fibronectin type III"/>
    <property type="match status" value="1"/>
</dbReference>
<keyword evidence="2" id="KW-1015">Disulfide bond</keyword>
<dbReference type="InterPro" id="IPR003961">
    <property type="entry name" value="FN3_dom"/>
</dbReference>
<feature type="transmembrane region" description="Helical" evidence="5">
    <location>
        <begin position="659"/>
        <end position="683"/>
    </location>
</feature>
<feature type="region of interest" description="Disordered" evidence="4">
    <location>
        <begin position="68"/>
        <end position="91"/>
    </location>
</feature>
<sequence>MEIRGKKCQKPTGDSKLRFAPDKEYYAMEELVTLSCPEGYEPSQPKIQCLQNGSHSVWSEAATCQRRCQPPDPRDRQAEFTPKQPSYSPGDAVTWSCPEGYRPSEVKSTCTQSGNWSLWSVHCVRNCQVPDPRDARAEFWPKRLSYNPGDVVTWSCSPGYWPSVVSSRCTQWGNWNPRSVQCVRKCMRPITYSLLSFNPDKPYYDRGDLVTLSCPWQYVPKPSKIQCLWKGNHSVWSEEATCQRTCNTPHFWDSKAKFTPYQQQYSSGDVVTWNCSKGYRPSAVKSRCIWGDWIPENVHCIGFCTISENLVQFVFRDDYRHKFAVGDRLLVICPSDRFEGDFSWITCVTHKALLPEWDVSNMWCSEKCHRPIWDPSLQFSPDQLFYGKNEEVRLSCLDGSPPSLPVIRCARQYRDKQDVWAVQDGESTWRQVEKNVTCAGHPQIIPGASEISPTSIRLSWVCTPSKSCQGTWSIGAQCLPVPAELQANPCPRQASSRKQILEGQAGTLICSALQPFTLYNVTISASYSGAVAFPSTVLYTWLVRTNETVPGQPQTEPRDPSTGSLRWKQLPSCHGDILGYQLNITVQRENDSRFFEEQVVRVNSLVTEYRLPFWRPGTNYTVTVQGLTAAGLGEASQWTFETEISGKLESRQAGLMPRYMAMAMAMSVLVVLAAGPLLLWVMLCRWCQASASSTGQEHSADLQLQNVSVVTNTWRCQEGHL</sequence>
<keyword evidence="1" id="KW-0677">Repeat</keyword>
<organism evidence="8 9">
    <name type="scientific">Alligator sinensis</name>
    <name type="common">Chinese alligator</name>
    <dbReference type="NCBI Taxonomy" id="38654"/>
    <lineage>
        <taxon>Eukaryota</taxon>
        <taxon>Metazoa</taxon>
        <taxon>Chordata</taxon>
        <taxon>Craniata</taxon>
        <taxon>Vertebrata</taxon>
        <taxon>Euteleostomi</taxon>
        <taxon>Archelosauria</taxon>
        <taxon>Archosauria</taxon>
        <taxon>Crocodylia</taxon>
        <taxon>Alligatoridae</taxon>
        <taxon>Alligatorinae</taxon>
        <taxon>Alligator</taxon>
    </lineage>
</organism>
<dbReference type="CDD" id="cd00063">
    <property type="entry name" value="FN3"/>
    <property type="match status" value="1"/>
</dbReference>
<feature type="domain" description="Sushi" evidence="7">
    <location>
        <begin position="244"/>
        <end position="302"/>
    </location>
</feature>
<dbReference type="RefSeq" id="XP_025050855.1">
    <property type="nucleotide sequence ID" value="XM_025195070.1"/>
</dbReference>
<evidence type="ECO:0000256" key="4">
    <source>
        <dbReference type="SAM" id="MobiDB-lite"/>
    </source>
</evidence>
<feature type="domain" description="Sushi" evidence="7">
    <location>
        <begin position="66"/>
        <end position="125"/>
    </location>
</feature>
<evidence type="ECO:0000259" key="7">
    <source>
        <dbReference type="PROSITE" id="PS50923"/>
    </source>
</evidence>
<dbReference type="Pfam" id="PF00041">
    <property type="entry name" value="fn3"/>
    <property type="match status" value="1"/>
</dbReference>
<dbReference type="Pfam" id="PF00084">
    <property type="entry name" value="Sushi"/>
    <property type="match status" value="2"/>
</dbReference>
<dbReference type="KEGG" id="asn:112548665"/>
<dbReference type="InterPro" id="IPR036116">
    <property type="entry name" value="FN3_sf"/>
</dbReference>
<dbReference type="InterPro" id="IPR000436">
    <property type="entry name" value="Sushi_SCR_CCP_dom"/>
</dbReference>
<keyword evidence="5" id="KW-1133">Transmembrane helix</keyword>
<evidence type="ECO:0000259" key="6">
    <source>
        <dbReference type="PROSITE" id="PS50853"/>
    </source>
</evidence>
<evidence type="ECO:0000256" key="2">
    <source>
        <dbReference type="ARBA" id="ARBA00023157"/>
    </source>
</evidence>
<keyword evidence="8" id="KW-1185">Reference proteome</keyword>
<dbReference type="PANTHER" id="PTHR24051:SF6">
    <property type="entry name" value="FIBRONECTIN TYPE-III DOMAIN-CONTAINING PROTEIN-RELATED"/>
    <property type="match status" value="1"/>
</dbReference>
<protein>
    <submittedName>
        <fullName evidence="9">Complement component receptor 1-like protein</fullName>
    </submittedName>
</protein>
<evidence type="ECO:0000256" key="5">
    <source>
        <dbReference type="SAM" id="Phobius"/>
    </source>
</evidence>
<feature type="domain" description="Fibronectin type-III" evidence="6">
    <location>
        <begin position="441"/>
        <end position="548"/>
    </location>
</feature>
<dbReference type="STRING" id="38654.A0A3Q0FXG7"/>
<gene>
    <name evidence="9" type="primary">LOC112548665</name>
</gene>
<dbReference type="PROSITE" id="PS50923">
    <property type="entry name" value="SUSHI"/>
    <property type="match status" value="2"/>
</dbReference>
<keyword evidence="5" id="KW-0472">Membrane</keyword>
<dbReference type="SUPFAM" id="SSF57535">
    <property type="entry name" value="Complement control module/SCR domain"/>
    <property type="match status" value="3"/>
</dbReference>
<evidence type="ECO:0000313" key="9">
    <source>
        <dbReference type="RefSeq" id="XP_025050855.1"/>
    </source>
</evidence>
<dbReference type="SMART" id="SM00032">
    <property type="entry name" value="CCP"/>
    <property type="match status" value="5"/>
</dbReference>
<dbReference type="InterPro" id="IPR013783">
    <property type="entry name" value="Ig-like_fold"/>
</dbReference>
<dbReference type="InterPro" id="IPR051622">
    <property type="entry name" value="R-tyr_protein_phosphatases"/>
</dbReference>
<dbReference type="GeneID" id="112548665"/>
<dbReference type="Gene3D" id="2.60.40.10">
    <property type="entry name" value="Immunoglobulins"/>
    <property type="match status" value="1"/>
</dbReference>
<dbReference type="Gene3D" id="2.10.70.10">
    <property type="entry name" value="Complement Module, domain 1"/>
    <property type="match status" value="3"/>
</dbReference>
<keyword evidence="3" id="KW-0768">Sushi</keyword>
<name>A0A3Q0FXG7_ALLSI</name>
<dbReference type="PROSITE" id="PS50853">
    <property type="entry name" value="FN3"/>
    <property type="match status" value="2"/>
</dbReference>
<keyword evidence="5" id="KW-0812">Transmembrane</keyword>
<dbReference type="PANTHER" id="PTHR24051">
    <property type="entry name" value="SUSHI DOMAIN-CONTAINING PROTEIN 1"/>
    <property type="match status" value="1"/>
</dbReference>
<dbReference type="InParanoid" id="A0A3Q0FXG7"/>
<accession>A0A3Q0FXG7</accession>
<dbReference type="InterPro" id="IPR035976">
    <property type="entry name" value="Sushi/SCR/CCP_sf"/>
</dbReference>
<dbReference type="AlphaFoldDB" id="A0A3Q0FXG7"/>
<evidence type="ECO:0000313" key="8">
    <source>
        <dbReference type="Proteomes" id="UP000189705"/>
    </source>
</evidence>